<dbReference type="EMBL" id="BPLQ01005166">
    <property type="protein sequence ID" value="GIY13025.1"/>
    <property type="molecule type" value="Genomic_DNA"/>
</dbReference>
<name>A0AAV4QY23_9ARAC</name>
<sequence>MVHFGRCFSGEGRWTPSPIPTVYAFRRTRGWLRVGRTDGRNILRNLPDERNPDSEKSDYGISIRGKSGSLIWCRGFQNLDKIYKFGRYLPDERCTSTIRYIERERLDSHLFTFYSVDGSFNRSMEMDNTSTIPTVMHSYKGLVACRTYIIGRNILRNLQ</sequence>
<dbReference type="AlphaFoldDB" id="A0AAV4QY23"/>
<organism evidence="1 2">
    <name type="scientific">Caerostris darwini</name>
    <dbReference type="NCBI Taxonomy" id="1538125"/>
    <lineage>
        <taxon>Eukaryota</taxon>
        <taxon>Metazoa</taxon>
        <taxon>Ecdysozoa</taxon>
        <taxon>Arthropoda</taxon>
        <taxon>Chelicerata</taxon>
        <taxon>Arachnida</taxon>
        <taxon>Araneae</taxon>
        <taxon>Araneomorphae</taxon>
        <taxon>Entelegynae</taxon>
        <taxon>Araneoidea</taxon>
        <taxon>Araneidae</taxon>
        <taxon>Caerostris</taxon>
    </lineage>
</organism>
<protein>
    <submittedName>
        <fullName evidence="1">Uncharacterized protein</fullName>
    </submittedName>
</protein>
<evidence type="ECO:0000313" key="2">
    <source>
        <dbReference type="Proteomes" id="UP001054837"/>
    </source>
</evidence>
<accession>A0AAV4QY23</accession>
<dbReference type="Proteomes" id="UP001054837">
    <property type="component" value="Unassembled WGS sequence"/>
</dbReference>
<proteinExistence type="predicted"/>
<gene>
    <name evidence="1" type="ORF">CDAR_96531</name>
</gene>
<keyword evidence="2" id="KW-1185">Reference proteome</keyword>
<evidence type="ECO:0000313" key="1">
    <source>
        <dbReference type="EMBL" id="GIY13025.1"/>
    </source>
</evidence>
<reference evidence="1 2" key="1">
    <citation type="submission" date="2021-06" db="EMBL/GenBank/DDBJ databases">
        <title>Caerostris darwini draft genome.</title>
        <authorList>
            <person name="Kono N."/>
            <person name="Arakawa K."/>
        </authorList>
    </citation>
    <scope>NUCLEOTIDE SEQUENCE [LARGE SCALE GENOMIC DNA]</scope>
</reference>
<comment type="caution">
    <text evidence="1">The sequence shown here is derived from an EMBL/GenBank/DDBJ whole genome shotgun (WGS) entry which is preliminary data.</text>
</comment>